<dbReference type="AlphaFoldDB" id="A0A450UR23"/>
<accession>A0A450UR23</accession>
<dbReference type="PANTHER" id="PTHR43008:SF8">
    <property type="entry name" value="BENZIL REDUCTASE ((S)-BENZOIN FORMING) IRC24"/>
    <property type="match status" value="1"/>
</dbReference>
<dbReference type="InterPro" id="IPR020904">
    <property type="entry name" value="Sc_DH/Rdtase_CS"/>
</dbReference>
<evidence type="ECO:0000313" key="5">
    <source>
        <dbReference type="EMBL" id="VFK01478.1"/>
    </source>
</evidence>
<comment type="similarity">
    <text evidence="1">Belongs to the short-chain dehydrogenases/reductases (SDR) family.</text>
</comment>
<proteinExistence type="inferred from homology"/>
<organism evidence="4">
    <name type="scientific">Candidatus Kentrum eta</name>
    <dbReference type="NCBI Taxonomy" id="2126337"/>
    <lineage>
        <taxon>Bacteria</taxon>
        <taxon>Pseudomonadati</taxon>
        <taxon>Pseudomonadota</taxon>
        <taxon>Gammaproteobacteria</taxon>
        <taxon>Candidatus Kentrum</taxon>
    </lineage>
</organism>
<gene>
    <name evidence="3" type="ORF">BECKH772A_GA0070896_100684</name>
    <name evidence="4" type="ORF">BECKH772B_GA0070898_100704</name>
    <name evidence="5" type="ORF">BECKH772C_GA0070978_100674</name>
</gene>
<sequence length="244" mass="26378">MTQLPRQTILITGISSGIGNALARHYLESGHRVLGTSRRRPDDLRQYPVFRFVAADLGQPDAIGPALVALVSDIRKLDLVILNAGVLGTFGDLPGASLSDLEHTMQVNVWANKLILDTLFHRGVDIGQVVAISSGASVNGNRGWGGYAISKIALNMLIKLYGRERPDTHFCAFAPGLVDTDILGRLFSREPDARYPSLEALRAKRHTSDMPTPEAAAPLLATAMARLPRVIESGEYVHLGTLPP</sequence>
<dbReference type="EMBL" id="CAADFI010000070">
    <property type="protein sequence ID" value="VFJ94998.1"/>
    <property type="molecule type" value="Genomic_DNA"/>
</dbReference>
<dbReference type="PRINTS" id="PR00081">
    <property type="entry name" value="GDHRDH"/>
</dbReference>
<evidence type="ECO:0000256" key="1">
    <source>
        <dbReference type="ARBA" id="ARBA00006484"/>
    </source>
</evidence>
<dbReference type="SUPFAM" id="SSF51735">
    <property type="entry name" value="NAD(P)-binding Rossmann-fold domains"/>
    <property type="match status" value="1"/>
</dbReference>
<dbReference type="EMBL" id="CAADFJ010000067">
    <property type="protein sequence ID" value="VFK01478.1"/>
    <property type="molecule type" value="Genomic_DNA"/>
</dbReference>
<dbReference type="InterPro" id="IPR036291">
    <property type="entry name" value="NAD(P)-bd_dom_sf"/>
</dbReference>
<dbReference type="Gene3D" id="3.40.50.720">
    <property type="entry name" value="NAD(P)-binding Rossmann-like Domain"/>
    <property type="match status" value="1"/>
</dbReference>
<dbReference type="GO" id="GO:0050664">
    <property type="term" value="F:oxidoreductase activity, acting on NAD(P)H, oxygen as acceptor"/>
    <property type="evidence" value="ECO:0007669"/>
    <property type="project" value="TreeGrafter"/>
</dbReference>
<reference evidence="4" key="1">
    <citation type="submission" date="2019-02" db="EMBL/GenBank/DDBJ databases">
        <authorList>
            <person name="Gruber-Vodicka R. H."/>
            <person name="Seah K. B. B."/>
        </authorList>
    </citation>
    <scope>NUCLEOTIDE SEQUENCE</scope>
    <source>
        <strain evidence="5">BECK_SA2B12</strain>
        <strain evidence="3">BECK_SA2B15</strain>
        <strain evidence="4">BECK_SA2B20</strain>
    </source>
</reference>
<keyword evidence="2" id="KW-0560">Oxidoreductase</keyword>
<evidence type="ECO:0000256" key="2">
    <source>
        <dbReference type="ARBA" id="ARBA00023002"/>
    </source>
</evidence>
<dbReference type="EMBL" id="CAADFG010000068">
    <property type="protein sequence ID" value="VFJ94224.1"/>
    <property type="molecule type" value="Genomic_DNA"/>
</dbReference>
<evidence type="ECO:0000313" key="3">
    <source>
        <dbReference type="EMBL" id="VFJ94224.1"/>
    </source>
</evidence>
<evidence type="ECO:0000313" key="4">
    <source>
        <dbReference type="EMBL" id="VFJ94998.1"/>
    </source>
</evidence>
<name>A0A450UR23_9GAMM</name>
<dbReference type="Pfam" id="PF00106">
    <property type="entry name" value="adh_short"/>
    <property type="match status" value="1"/>
</dbReference>
<protein>
    <submittedName>
        <fullName evidence="4">NAD(P)-dependent dehydrogenase, short-chain alcohol dehydrogenase family</fullName>
    </submittedName>
</protein>
<dbReference type="InterPro" id="IPR002347">
    <property type="entry name" value="SDR_fam"/>
</dbReference>
<dbReference type="PANTHER" id="PTHR43008">
    <property type="entry name" value="BENZIL REDUCTASE"/>
    <property type="match status" value="1"/>
</dbReference>
<dbReference type="PROSITE" id="PS00061">
    <property type="entry name" value="ADH_SHORT"/>
    <property type="match status" value="1"/>
</dbReference>